<gene>
    <name evidence="1" type="ORF">LPLAT_LOCUS14015</name>
</gene>
<evidence type="ECO:0000313" key="2">
    <source>
        <dbReference type="Proteomes" id="UP001497644"/>
    </source>
</evidence>
<evidence type="ECO:0000313" key="1">
    <source>
        <dbReference type="EMBL" id="CAL1689011.1"/>
    </source>
</evidence>
<proteinExistence type="predicted"/>
<name>A0AAV2PAL0_9HYME</name>
<dbReference type="Proteomes" id="UP001497644">
    <property type="component" value="Chromosome 9"/>
</dbReference>
<sequence>MHDGHGSLTGISLTCSTRLFDILGLLGTVEWFLRAAKQPAMAEYICSILLRRYGHLNFMPQSVRFLL</sequence>
<organism evidence="1 2">
    <name type="scientific">Lasius platythorax</name>
    <dbReference type="NCBI Taxonomy" id="488582"/>
    <lineage>
        <taxon>Eukaryota</taxon>
        <taxon>Metazoa</taxon>
        <taxon>Ecdysozoa</taxon>
        <taxon>Arthropoda</taxon>
        <taxon>Hexapoda</taxon>
        <taxon>Insecta</taxon>
        <taxon>Pterygota</taxon>
        <taxon>Neoptera</taxon>
        <taxon>Endopterygota</taxon>
        <taxon>Hymenoptera</taxon>
        <taxon>Apocrita</taxon>
        <taxon>Aculeata</taxon>
        <taxon>Formicoidea</taxon>
        <taxon>Formicidae</taxon>
        <taxon>Formicinae</taxon>
        <taxon>Lasius</taxon>
        <taxon>Lasius</taxon>
    </lineage>
</organism>
<dbReference type="AlphaFoldDB" id="A0AAV2PAL0"/>
<keyword evidence="2" id="KW-1185">Reference proteome</keyword>
<protein>
    <submittedName>
        <fullName evidence="1">Uncharacterized protein</fullName>
    </submittedName>
</protein>
<dbReference type="EMBL" id="OZ034832">
    <property type="protein sequence ID" value="CAL1689011.1"/>
    <property type="molecule type" value="Genomic_DNA"/>
</dbReference>
<reference evidence="1" key="1">
    <citation type="submission" date="2024-04" db="EMBL/GenBank/DDBJ databases">
        <authorList>
            <consortium name="Molecular Ecology Group"/>
        </authorList>
    </citation>
    <scope>NUCLEOTIDE SEQUENCE</scope>
</reference>
<accession>A0AAV2PAL0</accession>